<dbReference type="Proteomes" id="UP000000442">
    <property type="component" value="Chromosome"/>
</dbReference>
<dbReference type="InterPro" id="IPR018389">
    <property type="entry name" value="DctP_fam"/>
</dbReference>
<dbReference type="InterPro" id="IPR038404">
    <property type="entry name" value="TRAP_DctP_sf"/>
</dbReference>
<name>C0QHD9_DESAH</name>
<keyword evidence="1 2" id="KW-0732">Signal</keyword>
<dbReference type="NCBIfam" id="NF037995">
    <property type="entry name" value="TRAP_S1"/>
    <property type="match status" value="1"/>
</dbReference>
<dbReference type="STRING" id="177437.HRM2_47490"/>
<dbReference type="PANTHER" id="PTHR33376">
    <property type="match status" value="1"/>
</dbReference>
<dbReference type="InterPro" id="IPR004682">
    <property type="entry name" value="TRAP_DctP"/>
</dbReference>
<proteinExistence type="predicted"/>
<dbReference type="AlphaFoldDB" id="C0QHD9"/>
<dbReference type="Pfam" id="PF03480">
    <property type="entry name" value="DctP"/>
    <property type="match status" value="1"/>
</dbReference>
<dbReference type="PIRSF" id="PIRSF006470">
    <property type="entry name" value="DctB"/>
    <property type="match status" value="1"/>
</dbReference>
<evidence type="ECO:0000256" key="2">
    <source>
        <dbReference type="SAM" id="SignalP"/>
    </source>
</evidence>
<dbReference type="GO" id="GO:0055085">
    <property type="term" value="P:transmembrane transport"/>
    <property type="evidence" value="ECO:0007669"/>
    <property type="project" value="InterPro"/>
</dbReference>
<protein>
    <submittedName>
        <fullName evidence="3">DctP11</fullName>
    </submittedName>
</protein>
<dbReference type="HOGENOM" id="CLU_036176_1_3_7"/>
<feature type="signal peptide" evidence="2">
    <location>
        <begin position="1"/>
        <end position="27"/>
    </location>
</feature>
<dbReference type="CDD" id="cd13603">
    <property type="entry name" value="PBP2_TRAP_Siap_TeaA_like"/>
    <property type="match status" value="1"/>
</dbReference>
<evidence type="ECO:0000313" key="3">
    <source>
        <dbReference type="EMBL" id="ACN17798.1"/>
    </source>
</evidence>
<dbReference type="Gene3D" id="3.40.190.170">
    <property type="entry name" value="Bacterial extracellular solute-binding protein, family 7"/>
    <property type="match status" value="1"/>
</dbReference>
<accession>C0QHD9</accession>
<dbReference type="eggNOG" id="COG1638">
    <property type="taxonomic scope" value="Bacteria"/>
</dbReference>
<sequence>MNKVFKLFAMTVLVMVFSLAFLGNGMAAQTWKLAHVCVAEPDNPYHATSLKFKELVEKGTEGRLKIQIFPQRQLGNDREILEGIQGGIIDASAATLGPVSAFEPTGDLLELPFLFRNTNHLDAVLDGPIGREILNKLDSAGFKALAFFDDGINNTTNSKHPIKGVADYKGLQMRCIEAPVRIATTKALGANPIPIAYSELYTALQTGVVDGQSNPNWVITARSLWEVQKYISITQHIWGGAVLLVNLDKFQKLSKEDQKVVMDAGIAASQYGRKLGRDSEEKHLQTAIDHNMIVERNPDLTSMRKATESVYTDIYAKHPDWKPIIEQIKTLGEKF</sequence>
<dbReference type="EMBL" id="CP001087">
    <property type="protein sequence ID" value="ACN17798.1"/>
    <property type="molecule type" value="Genomic_DNA"/>
</dbReference>
<dbReference type="RefSeq" id="WP_015906508.1">
    <property type="nucleotide sequence ID" value="NC_012108.1"/>
</dbReference>
<evidence type="ECO:0000256" key="1">
    <source>
        <dbReference type="ARBA" id="ARBA00022729"/>
    </source>
</evidence>
<gene>
    <name evidence="3" type="primary">dctP11</name>
    <name evidence="3" type="ordered locus">HRM2_47490</name>
</gene>
<dbReference type="NCBIfam" id="TIGR00787">
    <property type="entry name" value="dctP"/>
    <property type="match status" value="1"/>
</dbReference>
<evidence type="ECO:0000313" key="4">
    <source>
        <dbReference type="Proteomes" id="UP000000442"/>
    </source>
</evidence>
<dbReference type="PANTHER" id="PTHR33376:SF2">
    <property type="entry name" value="DICARBOXYLATE-BINDING PERIPLASMIC PROTEIN"/>
    <property type="match status" value="1"/>
</dbReference>
<dbReference type="GO" id="GO:0030246">
    <property type="term" value="F:carbohydrate binding"/>
    <property type="evidence" value="ECO:0007669"/>
    <property type="project" value="TreeGrafter"/>
</dbReference>
<keyword evidence="4" id="KW-1185">Reference proteome</keyword>
<dbReference type="KEGG" id="dat:HRM2_47490"/>
<dbReference type="GO" id="GO:0030288">
    <property type="term" value="C:outer membrane-bounded periplasmic space"/>
    <property type="evidence" value="ECO:0007669"/>
    <property type="project" value="InterPro"/>
</dbReference>
<feature type="chain" id="PRO_5002902375" evidence="2">
    <location>
        <begin position="28"/>
        <end position="335"/>
    </location>
</feature>
<reference evidence="3 4" key="1">
    <citation type="journal article" date="2009" name="Environ. Microbiol.">
        <title>Genome sequence of Desulfobacterium autotrophicum HRM2, a marine sulfate reducer oxidizing organic carbon completely to carbon dioxide.</title>
        <authorList>
            <person name="Strittmatter A.W."/>
            <person name="Liesegang H."/>
            <person name="Rabus R."/>
            <person name="Decker I."/>
            <person name="Amann J."/>
            <person name="Andres S."/>
            <person name="Henne A."/>
            <person name="Fricke W.F."/>
            <person name="Martinez-Arias R."/>
            <person name="Bartels D."/>
            <person name="Goesmann A."/>
            <person name="Krause L."/>
            <person name="Puehler A."/>
            <person name="Klenk H.P."/>
            <person name="Richter M."/>
            <person name="Schuler M."/>
            <person name="Gloeckner F.O."/>
            <person name="Meyerdierks A."/>
            <person name="Gottschalk G."/>
            <person name="Amann R."/>
        </authorList>
    </citation>
    <scope>NUCLEOTIDE SEQUENCE [LARGE SCALE GENOMIC DNA]</scope>
    <source>
        <strain evidence="4">ATCC 43914 / DSM 3382 / HRM2</strain>
    </source>
</reference>
<organism evidence="3 4">
    <name type="scientific">Desulforapulum autotrophicum (strain ATCC 43914 / DSM 3382 / VKM B-1955 / HRM2)</name>
    <name type="common">Desulfobacterium autotrophicum</name>
    <dbReference type="NCBI Taxonomy" id="177437"/>
    <lineage>
        <taxon>Bacteria</taxon>
        <taxon>Pseudomonadati</taxon>
        <taxon>Thermodesulfobacteriota</taxon>
        <taxon>Desulfobacteria</taxon>
        <taxon>Desulfobacterales</taxon>
        <taxon>Desulfobacteraceae</taxon>
        <taxon>Desulforapulum</taxon>
    </lineage>
</organism>
<dbReference type="OrthoDB" id="8690069at2"/>